<proteinExistence type="inferred from homology"/>
<evidence type="ECO:0000256" key="3">
    <source>
        <dbReference type="ARBA" id="ARBA00022475"/>
    </source>
</evidence>
<protein>
    <submittedName>
        <fullName evidence="10">ABC transporter permease</fullName>
    </submittedName>
</protein>
<dbReference type="Proteomes" id="UP001623290">
    <property type="component" value="Chromosome"/>
</dbReference>
<evidence type="ECO:0000256" key="5">
    <source>
        <dbReference type="ARBA" id="ARBA00022692"/>
    </source>
</evidence>
<evidence type="ECO:0000256" key="6">
    <source>
        <dbReference type="ARBA" id="ARBA00022989"/>
    </source>
</evidence>
<dbReference type="InterPro" id="IPR000515">
    <property type="entry name" value="MetI-like"/>
</dbReference>
<feature type="transmembrane region" description="Helical" evidence="8">
    <location>
        <begin position="86"/>
        <end position="108"/>
    </location>
</feature>
<comment type="subcellular location">
    <subcellularLocation>
        <location evidence="1">Cell inner membrane</location>
        <topology evidence="1">Multi-pass membrane protein</topology>
    </subcellularLocation>
    <subcellularLocation>
        <location evidence="8">Cell membrane</location>
        <topology evidence="8">Multi-pass membrane protein</topology>
    </subcellularLocation>
</comment>
<name>A0ABZ1DZM3_9RHOB</name>
<reference evidence="10 11" key="1">
    <citation type="submission" date="2023-09" db="EMBL/GenBank/DDBJ databases">
        <title>Thioclava shenzhenensis sp. nov., a multidrug resistant bacteria-antagonizing species isolated from coastal seawater.</title>
        <authorList>
            <person name="Long M."/>
        </authorList>
    </citation>
    <scope>NUCLEOTIDE SEQUENCE [LARGE SCALE GENOMIC DNA]</scope>
    <source>
        <strain evidence="10 11">FTW29</strain>
    </source>
</reference>
<evidence type="ECO:0000256" key="2">
    <source>
        <dbReference type="ARBA" id="ARBA00022448"/>
    </source>
</evidence>
<evidence type="ECO:0000313" key="10">
    <source>
        <dbReference type="EMBL" id="WRY33179.1"/>
    </source>
</evidence>
<dbReference type="CDD" id="cd06261">
    <property type="entry name" value="TM_PBP2"/>
    <property type="match status" value="1"/>
</dbReference>
<dbReference type="EMBL" id="CP135443">
    <property type="protein sequence ID" value="WRY33179.1"/>
    <property type="molecule type" value="Genomic_DNA"/>
</dbReference>
<dbReference type="Gene3D" id="1.10.3720.10">
    <property type="entry name" value="MetI-like"/>
    <property type="match status" value="1"/>
</dbReference>
<accession>A0ABZ1DZM3</accession>
<keyword evidence="6 8" id="KW-1133">Transmembrane helix</keyword>
<keyword evidence="3" id="KW-1003">Cell membrane</keyword>
<dbReference type="PROSITE" id="PS50928">
    <property type="entry name" value="ABC_TM1"/>
    <property type="match status" value="1"/>
</dbReference>
<feature type="transmembrane region" description="Helical" evidence="8">
    <location>
        <begin position="148"/>
        <end position="166"/>
    </location>
</feature>
<gene>
    <name evidence="10" type="ORF">RPE78_10840</name>
</gene>
<keyword evidence="7 8" id="KW-0472">Membrane</keyword>
<sequence>MMRVGLIPDEKGGTYRLAMLALSCLGLLIAALPVVIVVIMSFAGSNRPSFPPSSYSLRWYGDVLHMLTTADANGGQSVARALQTSLIVAFAVMVISAAVCVPLSYAMARGPARLRQTLEILFTLPLVFPLVMLGIAFLLMAEGMKLDLGLWRLIIPHVTLVLPFVMRNCQSAMAGIDPEVEEAARSLGAPPWRGFLDVVVPMMRPGILAGLIFALIISFNEFTITFFMYTIDVNTLPIWMYSRTVSSLDPSVLALSVFIILADSALIILTDKIVAGKASLF</sequence>
<feature type="transmembrane region" description="Helical" evidence="8">
    <location>
        <begin position="120"/>
        <end position="142"/>
    </location>
</feature>
<dbReference type="PANTHER" id="PTHR43357">
    <property type="entry name" value="INNER MEMBRANE ABC TRANSPORTER PERMEASE PROTEIN YDCV"/>
    <property type="match status" value="1"/>
</dbReference>
<keyword evidence="5 8" id="KW-0812">Transmembrane</keyword>
<evidence type="ECO:0000256" key="1">
    <source>
        <dbReference type="ARBA" id="ARBA00004429"/>
    </source>
</evidence>
<dbReference type="PANTHER" id="PTHR43357:SF4">
    <property type="entry name" value="INNER MEMBRANE ABC TRANSPORTER PERMEASE PROTEIN YDCV"/>
    <property type="match status" value="1"/>
</dbReference>
<evidence type="ECO:0000256" key="4">
    <source>
        <dbReference type="ARBA" id="ARBA00022519"/>
    </source>
</evidence>
<keyword evidence="4" id="KW-0997">Cell inner membrane</keyword>
<dbReference type="InterPro" id="IPR035906">
    <property type="entry name" value="MetI-like_sf"/>
</dbReference>
<keyword evidence="2 8" id="KW-0813">Transport</keyword>
<feature type="transmembrane region" description="Helical" evidence="8">
    <location>
        <begin position="251"/>
        <end position="269"/>
    </location>
</feature>
<evidence type="ECO:0000256" key="8">
    <source>
        <dbReference type="RuleBase" id="RU363032"/>
    </source>
</evidence>
<comment type="similarity">
    <text evidence="8">Belongs to the binding-protein-dependent transport system permease family.</text>
</comment>
<evidence type="ECO:0000259" key="9">
    <source>
        <dbReference type="PROSITE" id="PS50928"/>
    </source>
</evidence>
<dbReference type="Pfam" id="PF00528">
    <property type="entry name" value="BPD_transp_1"/>
    <property type="match status" value="1"/>
</dbReference>
<feature type="domain" description="ABC transmembrane type-1" evidence="9">
    <location>
        <begin position="82"/>
        <end position="270"/>
    </location>
</feature>
<dbReference type="RefSeq" id="WP_406720549.1">
    <property type="nucleotide sequence ID" value="NZ_CP135443.1"/>
</dbReference>
<evidence type="ECO:0000313" key="11">
    <source>
        <dbReference type="Proteomes" id="UP001623290"/>
    </source>
</evidence>
<dbReference type="SUPFAM" id="SSF161098">
    <property type="entry name" value="MetI-like"/>
    <property type="match status" value="1"/>
</dbReference>
<keyword evidence="11" id="KW-1185">Reference proteome</keyword>
<organism evidence="10 11">
    <name type="scientific">Thioclava litoralis</name>
    <dbReference type="NCBI Taxonomy" id="3076557"/>
    <lineage>
        <taxon>Bacteria</taxon>
        <taxon>Pseudomonadati</taxon>
        <taxon>Pseudomonadota</taxon>
        <taxon>Alphaproteobacteria</taxon>
        <taxon>Rhodobacterales</taxon>
        <taxon>Paracoccaceae</taxon>
        <taxon>Thioclava</taxon>
    </lineage>
</organism>
<evidence type="ECO:0000256" key="7">
    <source>
        <dbReference type="ARBA" id="ARBA00023136"/>
    </source>
</evidence>
<feature type="transmembrane region" description="Helical" evidence="8">
    <location>
        <begin position="20"/>
        <end position="43"/>
    </location>
</feature>
<feature type="transmembrane region" description="Helical" evidence="8">
    <location>
        <begin position="207"/>
        <end position="231"/>
    </location>
</feature>